<sequence length="715" mass="79656">MSVHSSSLSGQNNITIISSSHIPSPLPLQIFQPKTMETTSVSKWVILILLLIQLGMHKIQCTVTYDNKAIVINGQRRILISGSIHYPRSTPEMWEDLIVKAKEGGLDVIETYVFWNVHEPSPGNYNFEGRYDLVRFLKTVQKAGLYAHLRIGPYSEKLFESEGGPIILSQINTCNGFYCDAFSPNKPYKPTIWTEAWSGWFTEFGGPVHERPVQDLAFGVARFIQKGGSFLNYYMAHVFSSESGHCAAFLANYNPNNAAKVMFNNMHYTLPPWSISILPDCTNVVFNTAKVGVQSTQMEMLPTNTELFTWETYNEDLMTTDDSSTFTVSGLLEQVNVTRDNSDYLCVQVDSSESVFRGGEHPKLLVQSTGHALHVFINGELSGSAFGTRENRRITYKEKVNLRPGNNKISLLSVAMGLPNIGGHYETWETGVTGPVALYGLDQGKQDLSWAKWTYQVGLKGEAMDVISMNRMSPVEWMQGSLIAQKQQPLTWHRATFSAPEGDEPLALDMSSMGKGQVWINGQSIGRYWTAYATGNCQGCHYAGSYRPPKCQLGCGQPTQRWYHVPRSWLKPTDNSLVLFEELGGDPTRISLVKRSTTTVCADMFEYHPNIKDWHIESYGKTQELHRPKVHLHCGPGLTISAIKFASFGTPLGTCGTFQQGTCHAPTSYDVIQKRCIGKEKCVVTIANSNFGEDPCPNKLKRLTVEAVCAPSARG</sequence>
<dbReference type="SUPFAM" id="SSF49785">
    <property type="entry name" value="Galactose-binding domain-like"/>
    <property type="match status" value="2"/>
</dbReference>
<dbReference type="Pfam" id="PF02140">
    <property type="entry name" value="SUEL_Lectin"/>
    <property type="match status" value="1"/>
</dbReference>
<protein>
    <recommendedName>
        <fullName evidence="3">beta-galactosidase</fullName>
        <ecNumber evidence="3">3.2.1.23</ecNumber>
    </recommendedName>
</protein>
<dbReference type="GO" id="GO:0030246">
    <property type="term" value="F:carbohydrate binding"/>
    <property type="evidence" value="ECO:0007669"/>
    <property type="project" value="InterPro"/>
</dbReference>
<comment type="caution">
    <text evidence="9">The sequence shown here is derived from an EMBL/GenBank/DDBJ whole genome shotgun (WGS) entry which is preliminary data.</text>
</comment>
<dbReference type="InterPro" id="IPR017853">
    <property type="entry name" value="GH"/>
</dbReference>
<dbReference type="InterPro" id="IPR031330">
    <property type="entry name" value="Gly_Hdrlase_35_cat"/>
</dbReference>
<evidence type="ECO:0000256" key="4">
    <source>
        <dbReference type="ARBA" id="ARBA00022729"/>
    </source>
</evidence>
<evidence type="ECO:0000256" key="6">
    <source>
        <dbReference type="ARBA" id="ARBA00023295"/>
    </source>
</evidence>
<dbReference type="InterPro" id="IPR008979">
    <property type="entry name" value="Galactose-bd-like_sf"/>
</dbReference>
<dbReference type="GO" id="GO:0004565">
    <property type="term" value="F:beta-galactosidase activity"/>
    <property type="evidence" value="ECO:0007669"/>
    <property type="project" value="UniProtKB-EC"/>
</dbReference>
<keyword evidence="6" id="KW-0326">Glycosidase</keyword>
<evidence type="ECO:0000313" key="9">
    <source>
        <dbReference type="EMBL" id="KAI7737309.1"/>
    </source>
</evidence>
<dbReference type="FunFam" id="2.60.120.260:FF:000076">
    <property type="entry name" value="Beta-galactosidase"/>
    <property type="match status" value="1"/>
</dbReference>
<keyword evidence="4" id="KW-0732">Signal</keyword>
<dbReference type="InterPro" id="IPR041392">
    <property type="entry name" value="GHD"/>
</dbReference>
<dbReference type="EMBL" id="JAMZMK010009062">
    <property type="protein sequence ID" value="KAI7737309.1"/>
    <property type="molecule type" value="Genomic_DNA"/>
</dbReference>
<dbReference type="Pfam" id="PF01301">
    <property type="entry name" value="Glyco_hydro_35"/>
    <property type="match status" value="1"/>
</dbReference>
<dbReference type="SUPFAM" id="SSF51445">
    <property type="entry name" value="(Trans)glycosidases"/>
    <property type="match status" value="1"/>
</dbReference>
<evidence type="ECO:0000256" key="1">
    <source>
        <dbReference type="ARBA" id="ARBA00001412"/>
    </source>
</evidence>
<evidence type="ECO:0000256" key="2">
    <source>
        <dbReference type="ARBA" id="ARBA00009809"/>
    </source>
</evidence>
<dbReference type="Gene3D" id="2.60.120.260">
    <property type="entry name" value="Galactose-binding domain-like"/>
    <property type="match status" value="1"/>
</dbReference>
<evidence type="ECO:0000256" key="7">
    <source>
        <dbReference type="RuleBase" id="RU003679"/>
    </source>
</evidence>
<dbReference type="InterPro" id="IPR048913">
    <property type="entry name" value="BetaGal_gal-bd"/>
</dbReference>
<feature type="domain" description="SUEL-type lectin" evidence="8">
    <location>
        <begin position="624"/>
        <end position="710"/>
    </location>
</feature>
<dbReference type="Proteomes" id="UP001206925">
    <property type="component" value="Unassembled WGS sequence"/>
</dbReference>
<keyword evidence="5" id="KW-0378">Hydrolase</keyword>
<evidence type="ECO:0000259" key="8">
    <source>
        <dbReference type="PROSITE" id="PS50228"/>
    </source>
</evidence>
<dbReference type="PRINTS" id="PR00742">
    <property type="entry name" value="GLHYDRLASE35"/>
</dbReference>
<evidence type="ECO:0000256" key="5">
    <source>
        <dbReference type="ARBA" id="ARBA00022801"/>
    </source>
</evidence>
<comment type="catalytic activity">
    <reaction evidence="1">
        <text>Hydrolysis of terminal non-reducing beta-D-galactose residues in beta-D-galactosides.</text>
        <dbReference type="EC" id="3.2.1.23"/>
    </reaction>
</comment>
<proteinExistence type="inferred from homology"/>
<dbReference type="PANTHER" id="PTHR23421">
    <property type="entry name" value="BETA-GALACTOSIDASE RELATED"/>
    <property type="match status" value="1"/>
</dbReference>
<dbReference type="InterPro" id="IPR000922">
    <property type="entry name" value="Lectin_gal-bd_dom"/>
</dbReference>
<gene>
    <name evidence="9" type="ORF">M8C21_031407</name>
</gene>
<evidence type="ECO:0000256" key="3">
    <source>
        <dbReference type="ARBA" id="ARBA00012756"/>
    </source>
</evidence>
<accession>A0AAD5C9F2</accession>
<name>A0AAD5C9F2_AMBAR</name>
<dbReference type="EC" id="3.2.1.23" evidence="3"/>
<dbReference type="GO" id="GO:0005975">
    <property type="term" value="P:carbohydrate metabolic process"/>
    <property type="evidence" value="ECO:0007669"/>
    <property type="project" value="InterPro"/>
</dbReference>
<evidence type="ECO:0000313" key="10">
    <source>
        <dbReference type="Proteomes" id="UP001206925"/>
    </source>
</evidence>
<keyword evidence="10" id="KW-1185">Reference proteome</keyword>
<organism evidence="9 10">
    <name type="scientific">Ambrosia artemisiifolia</name>
    <name type="common">Common ragweed</name>
    <dbReference type="NCBI Taxonomy" id="4212"/>
    <lineage>
        <taxon>Eukaryota</taxon>
        <taxon>Viridiplantae</taxon>
        <taxon>Streptophyta</taxon>
        <taxon>Embryophyta</taxon>
        <taxon>Tracheophyta</taxon>
        <taxon>Spermatophyta</taxon>
        <taxon>Magnoliopsida</taxon>
        <taxon>eudicotyledons</taxon>
        <taxon>Gunneridae</taxon>
        <taxon>Pentapetalae</taxon>
        <taxon>asterids</taxon>
        <taxon>campanulids</taxon>
        <taxon>Asterales</taxon>
        <taxon>Asteraceae</taxon>
        <taxon>Asteroideae</taxon>
        <taxon>Heliantheae alliance</taxon>
        <taxon>Heliantheae</taxon>
        <taxon>Ambrosia</taxon>
    </lineage>
</organism>
<dbReference type="AlphaFoldDB" id="A0AAD5C9F2"/>
<dbReference type="Gene3D" id="3.20.20.80">
    <property type="entry name" value="Glycosidases"/>
    <property type="match status" value="2"/>
</dbReference>
<comment type="similarity">
    <text evidence="2 7">Belongs to the glycosyl hydrolase 35 family.</text>
</comment>
<reference evidence="9" key="1">
    <citation type="submission" date="2022-06" db="EMBL/GenBank/DDBJ databases">
        <title>Uncovering the hologenomic basis of an extraordinary plant invasion.</title>
        <authorList>
            <person name="Bieker V.C."/>
            <person name="Martin M.D."/>
            <person name="Gilbert T."/>
            <person name="Hodgins K."/>
            <person name="Battlay P."/>
            <person name="Petersen B."/>
            <person name="Wilson J."/>
        </authorList>
    </citation>
    <scope>NUCLEOTIDE SEQUENCE</scope>
    <source>
        <strain evidence="9">AA19_3_7</strain>
        <tissue evidence="9">Leaf</tissue>
    </source>
</reference>
<dbReference type="FunFam" id="2.60.120.740:FF:000002">
    <property type="entry name" value="Beta-galactosidase"/>
    <property type="match status" value="1"/>
</dbReference>
<dbReference type="PROSITE" id="PS50228">
    <property type="entry name" value="SUEL_LECTIN"/>
    <property type="match status" value="1"/>
</dbReference>
<dbReference type="Gene3D" id="2.60.120.740">
    <property type="match status" value="1"/>
</dbReference>
<dbReference type="Pfam" id="PF17834">
    <property type="entry name" value="GHD"/>
    <property type="match status" value="1"/>
</dbReference>
<dbReference type="Pfam" id="PF21467">
    <property type="entry name" value="BetaGal_gal-bd"/>
    <property type="match status" value="1"/>
</dbReference>
<dbReference type="InterPro" id="IPR043159">
    <property type="entry name" value="Lectin_gal-bd_sf"/>
</dbReference>
<dbReference type="CDD" id="cd22842">
    <property type="entry name" value="Gal_Rha_Lectin_BGal"/>
    <property type="match status" value="1"/>
</dbReference>
<dbReference type="InterPro" id="IPR001944">
    <property type="entry name" value="Glycoside_Hdrlase_35"/>
</dbReference>